<reference evidence="1 2" key="1">
    <citation type="submission" date="2021-08" db="EMBL/GenBank/DDBJ databases">
        <title>Streptomyces sp. PTM05 isolated from lichen.</title>
        <authorList>
            <person name="Somphong A."/>
            <person name="Phongsopitanun W."/>
            <person name="Tanasupawat S."/>
        </authorList>
    </citation>
    <scope>NUCLEOTIDE SEQUENCE [LARGE SCALE GENOMIC DNA]</scope>
    <source>
        <strain evidence="1 2">Ptm05</strain>
    </source>
</reference>
<protein>
    <submittedName>
        <fullName evidence="1">ATP/GTP-binding protein</fullName>
    </submittedName>
</protein>
<feature type="non-terminal residue" evidence="1">
    <location>
        <position position="1"/>
    </location>
</feature>
<gene>
    <name evidence="1" type="ORF">K7472_32275</name>
</gene>
<feature type="non-terminal residue" evidence="1">
    <location>
        <position position="150"/>
    </location>
</feature>
<proteinExistence type="predicted"/>
<keyword evidence="2" id="KW-1185">Reference proteome</keyword>
<dbReference type="EMBL" id="JAINVZ010000069">
    <property type="protein sequence ID" value="MBY8889479.1"/>
    <property type="molecule type" value="Genomic_DNA"/>
</dbReference>
<dbReference type="Proteomes" id="UP001198565">
    <property type="component" value="Unassembled WGS sequence"/>
</dbReference>
<dbReference type="Gene3D" id="3.30.450.380">
    <property type="match status" value="1"/>
</dbReference>
<organism evidence="1 2">
    <name type="scientific">Streptantibioticus parmotrematis</name>
    <dbReference type="NCBI Taxonomy" id="2873249"/>
    <lineage>
        <taxon>Bacteria</taxon>
        <taxon>Bacillati</taxon>
        <taxon>Actinomycetota</taxon>
        <taxon>Actinomycetes</taxon>
        <taxon>Kitasatosporales</taxon>
        <taxon>Streptomycetaceae</taxon>
        <taxon>Streptantibioticus</taxon>
    </lineage>
</organism>
<evidence type="ECO:0000313" key="2">
    <source>
        <dbReference type="Proteomes" id="UP001198565"/>
    </source>
</evidence>
<evidence type="ECO:0000313" key="1">
    <source>
        <dbReference type="EMBL" id="MBY8889479.1"/>
    </source>
</evidence>
<name>A0ABS7R1Y3_9ACTN</name>
<sequence length="150" mass="16316">VGERLSQLLRAQPGLPAAAQEQQGRALINEQVAIWADAVAIERGVPVSQAEDAAVAQAVFDLQFRAGRLQPHLDNPAVENILINGHAEVWLDFTDGRRRKVAPVADSDEELRELLHDLARRAGQSERTLSTASPFLALRLADGSRLQAVT</sequence>
<accession>A0ABS7R1Y3</accession>
<comment type="caution">
    <text evidence="1">The sequence shown here is derived from an EMBL/GenBank/DDBJ whole genome shotgun (WGS) entry which is preliminary data.</text>
</comment>